<dbReference type="Proteomes" id="UP000010816">
    <property type="component" value="Chromosome"/>
</dbReference>
<dbReference type="PANTHER" id="PTHR21064:SF5">
    <property type="entry name" value="SLR1880 PROTEIN"/>
    <property type="match status" value="1"/>
</dbReference>
<dbReference type="STRING" id="765912.Thimo_0511"/>
<proteinExistence type="predicted"/>
<dbReference type="AlphaFoldDB" id="L0GVG8"/>
<dbReference type="PATRIC" id="fig|765912.4.peg.495"/>
<dbReference type="HOGENOM" id="CLU_037718_0_0_6"/>
<keyword evidence="2" id="KW-0808">Transferase</keyword>
<dbReference type="RefSeq" id="WP_015279513.1">
    <property type="nucleotide sequence ID" value="NC_019940.1"/>
</dbReference>
<dbReference type="Gene3D" id="3.90.1200.10">
    <property type="match status" value="1"/>
</dbReference>
<keyword evidence="2" id="KW-0418">Kinase</keyword>
<dbReference type="PANTHER" id="PTHR21064">
    <property type="entry name" value="AMINOGLYCOSIDE PHOSPHOTRANSFERASE DOMAIN-CONTAINING PROTEIN-RELATED"/>
    <property type="match status" value="1"/>
</dbReference>
<evidence type="ECO:0000259" key="1">
    <source>
        <dbReference type="Pfam" id="PF01636"/>
    </source>
</evidence>
<dbReference type="SUPFAM" id="SSF56112">
    <property type="entry name" value="Protein kinase-like (PK-like)"/>
    <property type="match status" value="1"/>
</dbReference>
<gene>
    <name evidence="2" type="ORF">Thimo_0511</name>
</gene>
<dbReference type="InterPro" id="IPR011009">
    <property type="entry name" value="Kinase-like_dom_sf"/>
</dbReference>
<evidence type="ECO:0000313" key="3">
    <source>
        <dbReference type="Proteomes" id="UP000010816"/>
    </source>
</evidence>
<evidence type="ECO:0000313" key="2">
    <source>
        <dbReference type="EMBL" id="AGA89365.1"/>
    </source>
</evidence>
<protein>
    <submittedName>
        <fullName evidence="2">Putative homoserine kinase type II (Protein kinase fold)</fullName>
    </submittedName>
</protein>
<accession>L0GVG8</accession>
<name>L0GVG8_9GAMM</name>
<reference evidence="2 3" key="1">
    <citation type="submission" date="2011-09" db="EMBL/GenBank/DDBJ databases">
        <title>Complete sequence of chromosome of Thioflavicoccus mobilis 8321.</title>
        <authorList>
            <consortium name="US DOE Joint Genome Institute"/>
            <person name="Lucas S."/>
            <person name="Han J."/>
            <person name="Lapidus A."/>
            <person name="Cheng J.-F."/>
            <person name="Goodwin L."/>
            <person name="Pitluck S."/>
            <person name="Peters L."/>
            <person name="Ovchinnikova G."/>
            <person name="Lu M."/>
            <person name="Detter J.C."/>
            <person name="Han C."/>
            <person name="Tapia R."/>
            <person name="Land M."/>
            <person name="Hauser L."/>
            <person name="Kyrpides N."/>
            <person name="Ivanova N."/>
            <person name="Pagani I."/>
            <person name="Vogl K."/>
            <person name="Liu Z."/>
            <person name="Imhoff J."/>
            <person name="Thiel V."/>
            <person name="Frigaard N.-U."/>
            <person name="Bryant D."/>
            <person name="Woyke T."/>
        </authorList>
    </citation>
    <scope>NUCLEOTIDE SEQUENCE [LARGE SCALE GENOMIC DNA]</scope>
    <source>
        <strain evidence="2 3">8321</strain>
    </source>
</reference>
<dbReference type="EMBL" id="CP003051">
    <property type="protein sequence ID" value="AGA89365.1"/>
    <property type="molecule type" value="Genomic_DNA"/>
</dbReference>
<feature type="domain" description="Aminoglycoside phosphotransferase" evidence="1">
    <location>
        <begin position="26"/>
        <end position="268"/>
    </location>
</feature>
<organism evidence="2 3">
    <name type="scientific">Thioflavicoccus mobilis 8321</name>
    <dbReference type="NCBI Taxonomy" id="765912"/>
    <lineage>
        <taxon>Bacteria</taxon>
        <taxon>Pseudomonadati</taxon>
        <taxon>Pseudomonadota</taxon>
        <taxon>Gammaproteobacteria</taxon>
        <taxon>Chromatiales</taxon>
        <taxon>Chromatiaceae</taxon>
        <taxon>Thioflavicoccus</taxon>
    </lineage>
</organism>
<dbReference type="InterPro" id="IPR050249">
    <property type="entry name" value="Pseudomonas-type_ThrB"/>
</dbReference>
<keyword evidence="3" id="KW-1185">Reference proteome</keyword>
<sequence length="361" mass="39328">MTPAPDTELAAALAERFPLAAPIVAVQPFGNGLINRTYLVTTTGPAYILQRLNGRVFPQPAKILENLDRLGRHLHGRRTGLRLPALIPADTAELGVWDGGGNLWRMIEYVANARTRPCLETPAQAASVGTVLARFHRLCADLDPAQLAVTLPGFHVTPGYERRLREVLAHLEAKDRSTEVGAALQFIEARTDLIGVLGAARAEGRLPLRVVHGDPKLDNILFDEAGERAIALIDLDTVQPGLIHHDIGDCLRSCCNRGGESGRDADFDLTLCRPLLAAYAEEAAGLLAEAEIALLFDALRLIPLELGLRFLTDHLEGDRYFRVRARGENLRKAQVQLALVADIERQSDEIHQIIAKAFGGG</sequence>
<dbReference type="InterPro" id="IPR002575">
    <property type="entry name" value="Aminoglycoside_PTrfase"/>
</dbReference>
<dbReference type="KEGG" id="tmb:Thimo_0511"/>
<dbReference type="OrthoDB" id="526037at2"/>
<dbReference type="Pfam" id="PF01636">
    <property type="entry name" value="APH"/>
    <property type="match status" value="1"/>
</dbReference>
<dbReference type="GO" id="GO:0016301">
    <property type="term" value="F:kinase activity"/>
    <property type="evidence" value="ECO:0007669"/>
    <property type="project" value="UniProtKB-KW"/>
</dbReference>
<dbReference type="eggNOG" id="COG2334">
    <property type="taxonomic scope" value="Bacteria"/>
</dbReference>